<evidence type="ECO:0000313" key="2">
    <source>
        <dbReference type="Proteomes" id="UP000589738"/>
    </source>
</evidence>
<proteinExistence type="predicted"/>
<sequence>MNDIIDIAKEFGTLYEPKSALIFYESLDSNKTMYVEHFDMDRNGNPINAHPLTVNEAKELAKSLNTDEEKDKTFLQSKGILPTYILNINPSQNGSVLWHSPSQERQMYFVKNLEIPNGKAKIPALLWLASKERLSVFALANDKRPTEKTLLYYAPFFNVYEDGAVCMGTVNIHIKNSASVEEFTNAWEDYFFNSYFSHLLDNYNPIKGNCVNLWEKLIETGETFPVGVLKKNGKTLKNVLR</sequence>
<organism evidence="1 2">
    <name type="scientific">Chryseobacterium shigense</name>
    <dbReference type="NCBI Taxonomy" id="297244"/>
    <lineage>
        <taxon>Bacteria</taxon>
        <taxon>Pseudomonadati</taxon>
        <taxon>Bacteroidota</taxon>
        <taxon>Flavobacteriia</taxon>
        <taxon>Flavobacteriales</taxon>
        <taxon>Weeksellaceae</taxon>
        <taxon>Chryseobacterium group</taxon>
        <taxon>Chryseobacterium</taxon>
    </lineage>
</organism>
<protein>
    <submittedName>
        <fullName evidence="1">PRTRC genetic system protein B</fullName>
    </submittedName>
</protein>
<evidence type="ECO:0000313" key="1">
    <source>
        <dbReference type="EMBL" id="MBB6370085.1"/>
    </source>
</evidence>
<dbReference type="RefSeq" id="WP_184159537.1">
    <property type="nucleotide sequence ID" value="NZ_JACHLC010000001.1"/>
</dbReference>
<reference evidence="1 2" key="1">
    <citation type="submission" date="2020-08" db="EMBL/GenBank/DDBJ databases">
        <title>Functional genomics of gut bacteria from endangered species of beetles.</title>
        <authorList>
            <person name="Carlos-Shanley C."/>
        </authorList>
    </citation>
    <scope>NUCLEOTIDE SEQUENCE [LARGE SCALE GENOMIC DNA]</scope>
    <source>
        <strain evidence="1 2">S00136</strain>
    </source>
</reference>
<keyword evidence="2" id="KW-1185">Reference proteome</keyword>
<dbReference type="Proteomes" id="UP000589738">
    <property type="component" value="Unassembled WGS sequence"/>
</dbReference>
<dbReference type="AlphaFoldDB" id="A0A841NGV1"/>
<dbReference type="Pfam" id="PF14460">
    <property type="entry name" value="Prok-E2_D"/>
    <property type="match status" value="1"/>
</dbReference>
<dbReference type="InterPro" id="IPR032787">
    <property type="entry name" value="Prok-E2_D"/>
</dbReference>
<dbReference type="EMBL" id="JACHLC010000001">
    <property type="protein sequence ID" value="MBB6370085.1"/>
    <property type="molecule type" value="Genomic_DNA"/>
</dbReference>
<name>A0A841NGV1_9FLAO</name>
<gene>
    <name evidence="1" type="ORF">HNP36_001138</name>
</gene>
<accession>A0A841NGV1</accession>
<comment type="caution">
    <text evidence="1">The sequence shown here is derived from an EMBL/GenBank/DDBJ whole genome shotgun (WGS) entry which is preliminary data.</text>
</comment>